<reference evidence="2" key="1">
    <citation type="submission" date="2014-09" db="EMBL/GenBank/DDBJ databases">
        <authorList>
            <person name="Magalhaes I.L.F."/>
            <person name="Oliveira U."/>
            <person name="Santos F.R."/>
            <person name="Vidigal T.H.D.A."/>
            <person name="Brescovit A.D."/>
            <person name="Santos A.J."/>
        </authorList>
    </citation>
    <scope>NUCLEOTIDE SEQUENCE</scope>
    <source>
        <tissue evidence="2">Shoot tissue taken approximately 20 cm above the soil surface</tissue>
    </source>
</reference>
<name>A0A0A9D8Y2_ARUDO</name>
<dbReference type="EMBL" id="GBRH01212841">
    <property type="protein sequence ID" value="JAD85054.1"/>
    <property type="molecule type" value="Transcribed_RNA"/>
</dbReference>
<dbReference type="AlphaFoldDB" id="A0A0A9D8Y2"/>
<proteinExistence type="predicted"/>
<sequence>MLGSFSHLTSPSSTRLTSPSKARPALLGCLVLALFSTPFLSFSSKLLGHSWNPTVGRSIWVARCSIRMVTSSIEAPASLIKRARNSFQAIEDQFGGLGGRSSHRHSIG</sequence>
<organism evidence="2">
    <name type="scientific">Arundo donax</name>
    <name type="common">Giant reed</name>
    <name type="synonym">Donax arundinaceus</name>
    <dbReference type="NCBI Taxonomy" id="35708"/>
    <lineage>
        <taxon>Eukaryota</taxon>
        <taxon>Viridiplantae</taxon>
        <taxon>Streptophyta</taxon>
        <taxon>Embryophyta</taxon>
        <taxon>Tracheophyta</taxon>
        <taxon>Spermatophyta</taxon>
        <taxon>Magnoliopsida</taxon>
        <taxon>Liliopsida</taxon>
        <taxon>Poales</taxon>
        <taxon>Poaceae</taxon>
        <taxon>PACMAD clade</taxon>
        <taxon>Arundinoideae</taxon>
        <taxon>Arundineae</taxon>
        <taxon>Arundo</taxon>
    </lineage>
</organism>
<evidence type="ECO:0000256" key="1">
    <source>
        <dbReference type="SAM" id="MobiDB-lite"/>
    </source>
</evidence>
<accession>A0A0A9D8Y2</accession>
<protein>
    <submittedName>
        <fullName evidence="2">Uncharacterized protein</fullName>
    </submittedName>
</protein>
<reference evidence="2" key="2">
    <citation type="journal article" date="2015" name="Data Brief">
        <title>Shoot transcriptome of the giant reed, Arundo donax.</title>
        <authorList>
            <person name="Barrero R.A."/>
            <person name="Guerrero F.D."/>
            <person name="Moolhuijzen P."/>
            <person name="Goolsby J.A."/>
            <person name="Tidwell J."/>
            <person name="Bellgard S.E."/>
            <person name="Bellgard M.I."/>
        </authorList>
    </citation>
    <scope>NUCLEOTIDE SEQUENCE</scope>
    <source>
        <tissue evidence="2">Shoot tissue taken approximately 20 cm above the soil surface</tissue>
    </source>
</reference>
<evidence type="ECO:0000313" key="2">
    <source>
        <dbReference type="EMBL" id="JAD85054.1"/>
    </source>
</evidence>
<feature type="region of interest" description="Disordered" evidence="1">
    <location>
        <begin position="1"/>
        <end position="20"/>
    </location>
</feature>